<dbReference type="Proteomes" id="UP000807306">
    <property type="component" value="Unassembled WGS sequence"/>
</dbReference>
<evidence type="ECO:0000256" key="2">
    <source>
        <dbReference type="SAM" id="Phobius"/>
    </source>
</evidence>
<evidence type="ECO:0000313" key="4">
    <source>
        <dbReference type="Proteomes" id="UP000807306"/>
    </source>
</evidence>
<protein>
    <recommendedName>
        <fullName evidence="5">NADH-ubiquinone oxidoreductase 9.5 kDa subunit</fullName>
    </recommendedName>
</protein>
<feature type="region of interest" description="Disordered" evidence="1">
    <location>
        <begin position="62"/>
        <end position="81"/>
    </location>
</feature>
<comment type="caution">
    <text evidence="3">The sequence shown here is derived from an EMBL/GenBank/DDBJ whole genome shotgun (WGS) entry which is preliminary data.</text>
</comment>
<keyword evidence="2" id="KW-0812">Transmembrane</keyword>
<evidence type="ECO:0000313" key="3">
    <source>
        <dbReference type="EMBL" id="KAF9532624.1"/>
    </source>
</evidence>
<dbReference type="PANTHER" id="PTHR38488">
    <property type="entry name" value="OXIDOREDUCTASE 9.5 KDA SUBUNIT, PUTATIVE (AFU_ORTHOLOGUE AFUA_5G08980)-RELATED"/>
    <property type="match status" value="1"/>
</dbReference>
<dbReference type="PANTHER" id="PTHR38488:SF1">
    <property type="entry name" value="OXIDOREDUCTASE 9.5 KDA SUBUNIT, PUTATIVE (AFU_ORTHOLOGUE AFUA_5G08980)-RELATED"/>
    <property type="match status" value="1"/>
</dbReference>
<accession>A0A9P6JU95</accession>
<feature type="transmembrane region" description="Helical" evidence="2">
    <location>
        <begin position="24"/>
        <end position="42"/>
    </location>
</feature>
<name>A0A9P6JU95_9AGAR</name>
<reference evidence="3" key="1">
    <citation type="submission" date="2020-11" db="EMBL/GenBank/DDBJ databases">
        <authorList>
            <consortium name="DOE Joint Genome Institute"/>
            <person name="Ahrendt S."/>
            <person name="Riley R."/>
            <person name="Andreopoulos W."/>
            <person name="Labutti K."/>
            <person name="Pangilinan J."/>
            <person name="Ruiz-Duenas F.J."/>
            <person name="Barrasa J.M."/>
            <person name="Sanchez-Garcia M."/>
            <person name="Camarero S."/>
            <person name="Miyauchi S."/>
            <person name="Serrano A."/>
            <person name="Linde D."/>
            <person name="Babiker R."/>
            <person name="Drula E."/>
            <person name="Ayuso-Fernandez I."/>
            <person name="Pacheco R."/>
            <person name="Padilla G."/>
            <person name="Ferreira P."/>
            <person name="Barriuso J."/>
            <person name="Kellner H."/>
            <person name="Castanera R."/>
            <person name="Alfaro M."/>
            <person name="Ramirez L."/>
            <person name="Pisabarro A.G."/>
            <person name="Kuo A."/>
            <person name="Tritt A."/>
            <person name="Lipzen A."/>
            <person name="He G."/>
            <person name="Yan M."/>
            <person name="Ng V."/>
            <person name="Cullen D."/>
            <person name="Martin F."/>
            <person name="Rosso M.-N."/>
            <person name="Henrissat B."/>
            <person name="Hibbett D."/>
            <person name="Martinez A.T."/>
            <person name="Grigoriev I.V."/>
        </authorList>
    </citation>
    <scope>NUCLEOTIDE SEQUENCE</scope>
    <source>
        <strain evidence="3">CBS 506.95</strain>
    </source>
</reference>
<keyword evidence="2" id="KW-1133">Transmembrane helix</keyword>
<keyword evidence="4" id="KW-1185">Reference proteome</keyword>
<gene>
    <name evidence="3" type="ORF">CPB83DRAFT_847093</name>
</gene>
<dbReference type="EMBL" id="MU157831">
    <property type="protein sequence ID" value="KAF9532624.1"/>
    <property type="molecule type" value="Genomic_DNA"/>
</dbReference>
<evidence type="ECO:0008006" key="5">
    <source>
        <dbReference type="Google" id="ProtNLM"/>
    </source>
</evidence>
<evidence type="ECO:0000256" key="1">
    <source>
        <dbReference type="SAM" id="MobiDB-lite"/>
    </source>
</evidence>
<dbReference type="AlphaFoldDB" id="A0A9P6JU95"/>
<dbReference type="OrthoDB" id="2093409at2759"/>
<organism evidence="3 4">
    <name type="scientific">Crepidotus variabilis</name>
    <dbReference type="NCBI Taxonomy" id="179855"/>
    <lineage>
        <taxon>Eukaryota</taxon>
        <taxon>Fungi</taxon>
        <taxon>Dikarya</taxon>
        <taxon>Basidiomycota</taxon>
        <taxon>Agaricomycotina</taxon>
        <taxon>Agaricomycetes</taxon>
        <taxon>Agaricomycetidae</taxon>
        <taxon>Agaricales</taxon>
        <taxon>Agaricineae</taxon>
        <taxon>Crepidotaceae</taxon>
        <taxon>Crepidotus</taxon>
    </lineage>
</organism>
<sequence length="81" mass="8968">MATLAGPFRRTYTYLQRQAHESPVIFYSCVIGLIGPAMVLTVPPLRESWGYKSAEMVPAGYPLPKRARRPTEGYGDPAPSQ</sequence>
<keyword evidence="2" id="KW-0472">Membrane</keyword>
<dbReference type="InterPro" id="IPR039961">
    <property type="entry name" value="Nuo9.5"/>
</dbReference>
<dbReference type="CDD" id="cd22903">
    <property type="entry name" value="NI9M"/>
    <property type="match status" value="1"/>
</dbReference>
<proteinExistence type="predicted"/>